<accession>A0A6J5N4M2</accession>
<reference evidence="1" key="1">
    <citation type="submission" date="2020-04" db="EMBL/GenBank/DDBJ databases">
        <authorList>
            <person name="Chiriac C."/>
            <person name="Salcher M."/>
            <person name="Ghai R."/>
            <person name="Kavagutti S V."/>
        </authorList>
    </citation>
    <scope>NUCLEOTIDE SEQUENCE</scope>
</reference>
<gene>
    <name evidence="1" type="ORF">UFOVP574_16</name>
</gene>
<dbReference type="EMBL" id="LR796549">
    <property type="protein sequence ID" value="CAB4150699.1"/>
    <property type="molecule type" value="Genomic_DNA"/>
</dbReference>
<protein>
    <submittedName>
        <fullName evidence="1">Uncharacterized protein</fullName>
    </submittedName>
</protein>
<organism evidence="1">
    <name type="scientific">uncultured Caudovirales phage</name>
    <dbReference type="NCBI Taxonomy" id="2100421"/>
    <lineage>
        <taxon>Viruses</taxon>
        <taxon>Duplodnaviria</taxon>
        <taxon>Heunggongvirae</taxon>
        <taxon>Uroviricota</taxon>
        <taxon>Caudoviricetes</taxon>
        <taxon>Peduoviridae</taxon>
        <taxon>Maltschvirus</taxon>
        <taxon>Maltschvirus maltsch</taxon>
    </lineage>
</organism>
<name>A0A6J5N4M2_9CAUD</name>
<evidence type="ECO:0000313" key="1">
    <source>
        <dbReference type="EMBL" id="CAB4150699.1"/>
    </source>
</evidence>
<proteinExistence type="predicted"/>
<sequence>MNSKQLKEKLDKENAEVVRLFKYAVLSDEGLGKEYYEAYNKAKKTWREWCDALDRGE</sequence>